<dbReference type="InterPro" id="IPR050131">
    <property type="entry name" value="Peptidase_S8_subtilisin-like"/>
</dbReference>
<dbReference type="InterPro" id="IPR034193">
    <property type="entry name" value="PCSK9_ProteinaseK-like"/>
</dbReference>
<dbReference type="PROSITE" id="PS51892">
    <property type="entry name" value="SUBTILASE"/>
    <property type="match status" value="1"/>
</dbReference>
<keyword evidence="2" id="KW-0645">Protease</keyword>
<evidence type="ECO:0000259" key="7">
    <source>
        <dbReference type="Pfam" id="PF00082"/>
    </source>
</evidence>
<dbReference type="PANTHER" id="PTHR43806">
    <property type="entry name" value="PEPTIDASE S8"/>
    <property type="match status" value="1"/>
</dbReference>
<comment type="caution">
    <text evidence="8">The sequence shown here is derived from an EMBL/GenBank/DDBJ whole genome shotgun (WGS) entry which is preliminary data.</text>
</comment>
<dbReference type="PROSITE" id="PS00138">
    <property type="entry name" value="SUBTILASE_SER"/>
    <property type="match status" value="1"/>
</dbReference>
<dbReference type="AlphaFoldDB" id="A0A8H7ZY48"/>
<name>A0A8H7ZY48_9FUNG</name>
<accession>A0A8H7ZY48</accession>
<protein>
    <submittedName>
        <fullName evidence="8">Peptidase S8/S53 domain-containing protein</fullName>
    </submittedName>
</protein>
<comment type="similarity">
    <text evidence="1 5">Belongs to the peptidase S8 family.</text>
</comment>
<dbReference type="GO" id="GO:0004252">
    <property type="term" value="F:serine-type endopeptidase activity"/>
    <property type="evidence" value="ECO:0007669"/>
    <property type="project" value="InterPro"/>
</dbReference>
<feature type="compositionally biased region" description="Pro residues" evidence="6">
    <location>
        <begin position="267"/>
        <end position="302"/>
    </location>
</feature>
<feature type="compositionally biased region" description="Gly residues" evidence="6">
    <location>
        <begin position="198"/>
        <end position="213"/>
    </location>
</feature>
<feature type="non-terminal residue" evidence="8">
    <location>
        <position position="1"/>
    </location>
</feature>
<feature type="domain" description="Peptidase S8/S53" evidence="7">
    <location>
        <begin position="6"/>
        <end position="181"/>
    </location>
</feature>
<evidence type="ECO:0000256" key="3">
    <source>
        <dbReference type="ARBA" id="ARBA00022801"/>
    </source>
</evidence>
<dbReference type="SUPFAM" id="SSF52743">
    <property type="entry name" value="Subtilisin-like"/>
    <property type="match status" value="1"/>
</dbReference>
<dbReference type="OrthoDB" id="19448at2759"/>
<organism evidence="8 9">
    <name type="scientific">Olpidium bornovanus</name>
    <dbReference type="NCBI Taxonomy" id="278681"/>
    <lineage>
        <taxon>Eukaryota</taxon>
        <taxon>Fungi</taxon>
        <taxon>Fungi incertae sedis</taxon>
        <taxon>Olpidiomycota</taxon>
        <taxon>Olpidiomycotina</taxon>
        <taxon>Olpidiomycetes</taxon>
        <taxon>Olpidiales</taxon>
        <taxon>Olpidiaceae</taxon>
        <taxon>Olpidium</taxon>
    </lineage>
</organism>
<dbReference type="Pfam" id="PF00082">
    <property type="entry name" value="Peptidase_S8"/>
    <property type="match status" value="1"/>
</dbReference>
<evidence type="ECO:0000256" key="6">
    <source>
        <dbReference type="SAM" id="MobiDB-lite"/>
    </source>
</evidence>
<dbReference type="Proteomes" id="UP000673691">
    <property type="component" value="Unassembled WGS sequence"/>
</dbReference>
<feature type="region of interest" description="Disordered" evidence="6">
    <location>
        <begin position="195"/>
        <end position="302"/>
    </location>
</feature>
<evidence type="ECO:0000256" key="4">
    <source>
        <dbReference type="ARBA" id="ARBA00022825"/>
    </source>
</evidence>
<dbReference type="InterPro" id="IPR000209">
    <property type="entry name" value="Peptidase_S8/S53_dom"/>
</dbReference>
<evidence type="ECO:0000313" key="9">
    <source>
        <dbReference type="Proteomes" id="UP000673691"/>
    </source>
</evidence>
<evidence type="ECO:0000256" key="2">
    <source>
        <dbReference type="ARBA" id="ARBA00022670"/>
    </source>
</evidence>
<proteinExistence type="inferred from homology"/>
<dbReference type="InterPro" id="IPR023828">
    <property type="entry name" value="Peptidase_S8_Ser-AS"/>
</dbReference>
<evidence type="ECO:0000256" key="5">
    <source>
        <dbReference type="PROSITE-ProRule" id="PRU01240"/>
    </source>
</evidence>
<dbReference type="PANTHER" id="PTHR43806:SF11">
    <property type="entry name" value="CEREVISIN-RELATED"/>
    <property type="match status" value="1"/>
</dbReference>
<dbReference type="CDD" id="cd04077">
    <property type="entry name" value="Peptidases_S8_PCSK9_ProteinaseK_like"/>
    <property type="match status" value="1"/>
</dbReference>
<sequence>IAGKDFGVAKKAEIVAVKVCSGKGACTTQDIMSGIEFVVRDAPGKKALVNMSLGGGADDALDAAVASAIGAGVTFVVAAGNDHADACRYSPARVPAAVTVGASTDADGEAPFSNHGSCVDVYAPGMQIASAWNSGDSDRQTISGTSMASPHVAGVAALIASAGDFSPAQIAHIITQTATVNVLAGLGPDSPNALLFNGGEGNSAGGGNSGGGSAPSAAANDPPPEPTARPTDEPIPEPSAEPSPEPSAEPSPEPPFEPTPESSAEPTPEPSAEPTPEPSAEPTPEPSADPSSDPAPEPTSES</sequence>
<keyword evidence="3" id="KW-0378">Hydrolase</keyword>
<comment type="caution">
    <text evidence="5">Lacks conserved residue(s) required for the propagation of feature annotation.</text>
</comment>
<feature type="compositionally biased region" description="Pro residues" evidence="6">
    <location>
        <begin position="236"/>
        <end position="258"/>
    </location>
</feature>
<evidence type="ECO:0000313" key="8">
    <source>
        <dbReference type="EMBL" id="KAG5461698.1"/>
    </source>
</evidence>
<keyword evidence="9" id="KW-1185">Reference proteome</keyword>
<dbReference type="GO" id="GO:0006508">
    <property type="term" value="P:proteolysis"/>
    <property type="evidence" value="ECO:0007669"/>
    <property type="project" value="UniProtKB-KW"/>
</dbReference>
<dbReference type="Gene3D" id="3.40.50.200">
    <property type="entry name" value="Peptidase S8/S53 domain"/>
    <property type="match status" value="1"/>
</dbReference>
<dbReference type="InterPro" id="IPR036852">
    <property type="entry name" value="Peptidase_S8/S53_dom_sf"/>
</dbReference>
<evidence type="ECO:0000256" key="1">
    <source>
        <dbReference type="ARBA" id="ARBA00011073"/>
    </source>
</evidence>
<gene>
    <name evidence="8" type="ORF">BJ554DRAFT_6063</name>
</gene>
<dbReference type="GO" id="GO:0005615">
    <property type="term" value="C:extracellular space"/>
    <property type="evidence" value="ECO:0007669"/>
    <property type="project" value="TreeGrafter"/>
</dbReference>
<reference evidence="8 9" key="1">
    <citation type="journal article" name="Sci. Rep.">
        <title>Genome-scale phylogenetic analyses confirm Olpidium as the closest living zoosporic fungus to the non-flagellated, terrestrial fungi.</title>
        <authorList>
            <person name="Chang Y."/>
            <person name="Rochon D."/>
            <person name="Sekimoto S."/>
            <person name="Wang Y."/>
            <person name="Chovatia M."/>
            <person name="Sandor L."/>
            <person name="Salamov A."/>
            <person name="Grigoriev I.V."/>
            <person name="Stajich J.E."/>
            <person name="Spatafora J.W."/>
        </authorList>
    </citation>
    <scope>NUCLEOTIDE SEQUENCE [LARGE SCALE GENOMIC DNA]</scope>
    <source>
        <strain evidence="8">S191</strain>
    </source>
</reference>
<dbReference type="EMBL" id="JAEFCI010003263">
    <property type="protein sequence ID" value="KAG5461698.1"/>
    <property type="molecule type" value="Genomic_DNA"/>
</dbReference>
<keyword evidence="4" id="KW-0720">Serine protease</keyword>